<keyword evidence="2" id="KW-1185">Reference proteome</keyword>
<accession>A0ABN4JNJ0</accession>
<organism evidence="1 2">
    <name type="scientific">Pandoraea norimbergensis</name>
    <dbReference type="NCBI Taxonomy" id="93219"/>
    <lineage>
        <taxon>Bacteria</taxon>
        <taxon>Pseudomonadati</taxon>
        <taxon>Pseudomonadota</taxon>
        <taxon>Betaproteobacteria</taxon>
        <taxon>Burkholderiales</taxon>
        <taxon>Burkholderiaceae</taxon>
        <taxon>Pandoraea</taxon>
    </lineage>
</organism>
<dbReference type="Proteomes" id="UP000060277">
    <property type="component" value="Chromosome"/>
</dbReference>
<name>A0ABN4JNJ0_9BURK</name>
<evidence type="ECO:0000313" key="1">
    <source>
        <dbReference type="EMBL" id="ALS61692.1"/>
    </source>
</evidence>
<dbReference type="EMBL" id="CP013480">
    <property type="protein sequence ID" value="ALS61692.1"/>
    <property type="molecule type" value="Genomic_DNA"/>
</dbReference>
<reference evidence="2" key="1">
    <citation type="submission" date="2015-12" db="EMBL/GenBank/DDBJ databases">
        <title>Complete genome sequence of Pandoraea norimbergensis DSM 11628.</title>
        <authorList>
            <person name="Ee R."/>
            <person name="Lim Y.-L."/>
            <person name="Yong D."/>
            <person name="Yin W.-F."/>
            <person name="Chan K.-G."/>
        </authorList>
    </citation>
    <scope>NUCLEOTIDE SEQUENCE [LARGE SCALE GENOMIC DNA]</scope>
    <source>
        <strain evidence="2">DSM 11628</strain>
    </source>
</reference>
<proteinExistence type="predicted"/>
<gene>
    <name evidence="1" type="ORF">AT302_19840</name>
</gene>
<dbReference type="RefSeq" id="WP_058378603.1">
    <property type="nucleotide sequence ID" value="NZ_CP013480.3"/>
</dbReference>
<sequence>MSATSTGTAALPYACLFTVDLAHAYWPQPNASLPWARFALTPETTDWVRRRDLLVIPHRHGVAFFCETRRRDVLLGGLKPGAAVATVKWYAKDEHFSRYTAPALTGGAAVYFLQSAASVRIDGALMQRLHAGEAVDATNALPVSAPSLAPHLERADRLSPPVLVVQIDLADQVANTAVNKAGVDYIVTFAARSTRWRYYYVCDAENDALAIVDLDEKVSFVAVGSEPRNGGRRALVFESEQEIAMQQQYPQRFQLRERGRSGERVLIRRLPNAEVGSVIQQGMETKQRQEGQAQQKAAMSPAVWVSEIYIN</sequence>
<protein>
    <submittedName>
        <fullName evidence="1">Uncharacterized protein</fullName>
    </submittedName>
</protein>
<evidence type="ECO:0000313" key="2">
    <source>
        <dbReference type="Proteomes" id="UP000060277"/>
    </source>
</evidence>